<gene>
    <name evidence="2" type="ORF">HA72_0059</name>
    <name evidence="3" type="ORF">MsedE_0063</name>
</gene>
<feature type="transmembrane region" description="Helical" evidence="1">
    <location>
        <begin position="370"/>
        <end position="387"/>
    </location>
</feature>
<feature type="transmembrane region" description="Helical" evidence="1">
    <location>
        <begin position="515"/>
        <end position="531"/>
    </location>
</feature>
<dbReference type="Proteomes" id="UP000029084">
    <property type="component" value="Chromosome"/>
</dbReference>
<keyword evidence="1" id="KW-0472">Membrane</keyword>
<feature type="transmembrane region" description="Helical" evidence="1">
    <location>
        <begin position="453"/>
        <end position="472"/>
    </location>
</feature>
<dbReference type="EMBL" id="CP012176">
    <property type="protein sequence ID" value="AKV82224.1"/>
    <property type="molecule type" value="Genomic_DNA"/>
</dbReference>
<sequence>MSMEKDSTGAISERVAYRIYLKLRYRESHESYIILTKLEITVKRERDSKIEAEVRAIAEDGKVFSVQFNRLRINSTVLSSVAEPKEEEGQVEGFQLKVIDLLNLAIYLAESGKPRYVYFNMSGEMRITQSQIQVDSLEIVDNLSITRTRIFFKHEDSMRGLRKHEYTICNNTDFPVKHVYFKLDSYVRGLRVEENRESLILLTNGQLRELLGEDVNRVEFTVIAELERELNPGECRIISFKGYDEIRRDQKGFEIKIQLFGNITEGIVIIPPRGYKVISNLGKISFTRLEEERPEEKTVSLDNWNKRKVELFPGVKLDLFGNPEPVNGVIESNSAIDMQFRTEIDSKGTQVYVKVTYNLEFQYLSFWRSFLWLMNMLLWGLFLQEFVVHLGETFKLLGIPGFEISSFGFSLAFLLGLVVGLLSFPYYIQANIGYVGKAIRSLLGRLSRRQPEAISLLVIMIMTIVGLLGEFGSIKGNPLSYVSFAYLEIEFAIVVVLELAFVLVERELREEYRNVLLVLVILSVISMLLAVP</sequence>
<feature type="transmembrane region" description="Helical" evidence="1">
    <location>
        <begin position="484"/>
        <end position="503"/>
    </location>
</feature>
<protein>
    <submittedName>
        <fullName evidence="2">Uncharacterized protein</fullName>
    </submittedName>
</protein>
<evidence type="ECO:0000313" key="2">
    <source>
        <dbReference type="EMBL" id="AIM26223.1"/>
    </source>
</evidence>
<accession>A0A088E2M2</accession>
<evidence type="ECO:0000313" key="4">
    <source>
        <dbReference type="Proteomes" id="UP000029084"/>
    </source>
</evidence>
<evidence type="ECO:0000313" key="3">
    <source>
        <dbReference type="EMBL" id="AKV82224.1"/>
    </source>
</evidence>
<keyword evidence="1" id="KW-1133">Transmembrane helix</keyword>
<reference evidence="3 5" key="2">
    <citation type="submission" date="2015-07" db="EMBL/GenBank/DDBJ databases">
        <title>Physiological, transcriptional responses and genome re-sequencing of acid resistant extremely thermoacidophilic Metallosphaera sedula SARC-M1.</title>
        <authorList>
            <person name="Ai C."/>
            <person name="McCarthy S."/>
            <person name="Eckrich V."/>
            <person name="Rudrappa D."/>
            <person name="Qiu G."/>
            <person name="Blum P."/>
        </authorList>
    </citation>
    <scope>NUCLEOTIDE SEQUENCE [LARGE SCALE GENOMIC DNA]</scope>
    <source>
        <strain evidence="3 5">SARC-M1</strain>
    </source>
</reference>
<dbReference type="EMBL" id="CP008822">
    <property type="protein sequence ID" value="AIM26223.1"/>
    <property type="molecule type" value="Genomic_DNA"/>
</dbReference>
<evidence type="ECO:0000256" key="1">
    <source>
        <dbReference type="SAM" id="Phobius"/>
    </source>
</evidence>
<dbReference type="Proteomes" id="UP000056255">
    <property type="component" value="Chromosome"/>
</dbReference>
<dbReference type="PATRIC" id="fig|43687.9.peg.60"/>
<dbReference type="OMA" id="YRESHES"/>
<evidence type="ECO:0000313" key="5">
    <source>
        <dbReference type="Proteomes" id="UP000056255"/>
    </source>
</evidence>
<proteinExistence type="predicted"/>
<name>A0A088E2M2_9CREN</name>
<organism evidence="2 4">
    <name type="scientific">Metallosphaera sedula</name>
    <dbReference type="NCBI Taxonomy" id="43687"/>
    <lineage>
        <taxon>Archaea</taxon>
        <taxon>Thermoproteota</taxon>
        <taxon>Thermoprotei</taxon>
        <taxon>Sulfolobales</taxon>
        <taxon>Sulfolobaceae</taxon>
        <taxon>Metallosphaera</taxon>
    </lineage>
</organism>
<reference evidence="2 4" key="1">
    <citation type="journal article" date="2014" name="J. Bacteriol.">
        <title>Role of an Archaeal PitA Transporter in the Copper and Arsenic Resistance of Metallosphaera sedula, an Extreme Thermoacidophile.</title>
        <authorList>
            <person name="McCarthy S."/>
            <person name="Ai C."/>
            <person name="Wheaton G."/>
            <person name="Tevatia R."/>
            <person name="Eckrich V."/>
            <person name="Kelly R."/>
            <person name="Blum P."/>
        </authorList>
    </citation>
    <scope>NUCLEOTIDE SEQUENCE [LARGE SCALE GENOMIC DNA]</scope>
    <source>
        <strain evidence="2 4">CuR1</strain>
    </source>
</reference>
<dbReference type="AlphaFoldDB" id="A0A088E2M2"/>
<feature type="transmembrane region" description="Helical" evidence="1">
    <location>
        <begin position="407"/>
        <end position="428"/>
    </location>
</feature>
<keyword evidence="1" id="KW-0812">Transmembrane</keyword>